<proteinExistence type="predicted"/>
<dbReference type="Proteomes" id="UP000248148">
    <property type="component" value="Unassembled WGS sequence"/>
</dbReference>
<dbReference type="SUPFAM" id="SSF51735">
    <property type="entry name" value="NAD(P)-binding Rossmann-fold domains"/>
    <property type="match status" value="1"/>
</dbReference>
<accession>A0A318TJE8</accession>
<comment type="caution">
    <text evidence="1">The sequence shown here is derived from an EMBL/GenBank/DDBJ whole genome shotgun (WGS) entry which is preliminary data.</text>
</comment>
<evidence type="ECO:0000313" key="2">
    <source>
        <dbReference type="Proteomes" id="UP000248148"/>
    </source>
</evidence>
<keyword evidence="2" id="KW-1185">Reference proteome</keyword>
<gene>
    <name evidence="1" type="ORF">BJ122_10261</name>
</gene>
<evidence type="ECO:0000313" key="1">
    <source>
        <dbReference type="EMBL" id="PYF04836.1"/>
    </source>
</evidence>
<dbReference type="EMBL" id="QJTI01000002">
    <property type="protein sequence ID" value="PYF04836.1"/>
    <property type="molecule type" value="Genomic_DNA"/>
</dbReference>
<dbReference type="Gene3D" id="3.40.50.720">
    <property type="entry name" value="NAD(P)-binding Rossmann-like Domain"/>
    <property type="match status" value="1"/>
</dbReference>
<dbReference type="AlphaFoldDB" id="A0A318TJE8"/>
<evidence type="ECO:0008006" key="3">
    <source>
        <dbReference type="Google" id="ProtNLM"/>
    </source>
</evidence>
<dbReference type="OrthoDB" id="9789398at2"/>
<reference evidence="1 2" key="1">
    <citation type="submission" date="2018-06" db="EMBL/GenBank/DDBJ databases">
        <title>Genomic Encyclopedia of Archaeal and Bacterial Type Strains, Phase II (KMG-II): from individual species to whole genera.</title>
        <authorList>
            <person name="Goeker M."/>
        </authorList>
    </citation>
    <scope>NUCLEOTIDE SEQUENCE [LARGE SCALE GENOMIC DNA]</scope>
    <source>
        <strain evidence="1 2">JCM 11668</strain>
    </source>
</reference>
<sequence length="59" mass="6071">MTDTNIFDLSGRVAVVTGGNGGIGLGMARALALAVYLMSRASSYHTTDTLVIDGGYTAF</sequence>
<dbReference type="InterPro" id="IPR036291">
    <property type="entry name" value="NAD(P)-bd_dom_sf"/>
</dbReference>
<name>A0A318TJE8_9BRAD</name>
<organism evidence="1 2">
    <name type="scientific">Rhodopseudomonas faecalis</name>
    <dbReference type="NCBI Taxonomy" id="99655"/>
    <lineage>
        <taxon>Bacteria</taxon>
        <taxon>Pseudomonadati</taxon>
        <taxon>Pseudomonadota</taxon>
        <taxon>Alphaproteobacteria</taxon>
        <taxon>Hyphomicrobiales</taxon>
        <taxon>Nitrobacteraceae</taxon>
        <taxon>Rhodopseudomonas</taxon>
    </lineage>
</organism>
<protein>
    <recommendedName>
        <fullName evidence="3">Short subunit dehydrogenase</fullName>
    </recommendedName>
</protein>